<keyword evidence="1" id="KW-0808">Transferase</keyword>
<keyword evidence="2" id="KW-1185">Reference proteome</keyword>
<name>A0ABY5I1E4_9FIRM</name>
<gene>
    <name evidence="1" type="ORF">NMU03_16485</name>
</gene>
<proteinExistence type="predicted"/>
<dbReference type="SUPFAM" id="SSF110738">
    <property type="entry name" value="Glycerate kinase I"/>
    <property type="match status" value="1"/>
</dbReference>
<dbReference type="InterPro" id="IPR004381">
    <property type="entry name" value="Glycerate_kinase"/>
</dbReference>
<dbReference type="GO" id="GO:0016301">
    <property type="term" value="F:kinase activity"/>
    <property type="evidence" value="ECO:0007669"/>
    <property type="project" value="UniProtKB-KW"/>
</dbReference>
<dbReference type="EMBL" id="CP101620">
    <property type="protein sequence ID" value="UTY39141.1"/>
    <property type="molecule type" value="Genomic_DNA"/>
</dbReference>
<sequence length="221" mass="24443">MNQQHQPVPLTMQGLKDVFEIDWSHLDARLKHIELIGVCDVSNPLCGHQGATYVYGPQKGLPLDKCEIIDQSMQHYASIVETTQPCLQYVPGAGAAGGLGYALLLCQGHLQRGFDVVSRISQLENAISTCDCVIVGEGKMDYQTQFGKTPYGVLQLAQKYHKPVYAFCGKVEDLEVLKALGFQNVWAITPKTMPLCEALEKGKENLKQSVLKHMEDMIHGI</sequence>
<dbReference type="PANTHER" id="PTHR21599">
    <property type="entry name" value="GLYCERATE KINASE"/>
    <property type="match status" value="1"/>
</dbReference>
<dbReference type="Gene3D" id="3.90.1510.10">
    <property type="entry name" value="Glycerate kinase, domain 2"/>
    <property type="match status" value="1"/>
</dbReference>
<accession>A0ABY5I1E4</accession>
<dbReference type="Proteomes" id="UP001060112">
    <property type="component" value="Chromosome"/>
</dbReference>
<evidence type="ECO:0000313" key="1">
    <source>
        <dbReference type="EMBL" id="UTY39141.1"/>
    </source>
</evidence>
<dbReference type="NCBIfam" id="TIGR00045">
    <property type="entry name" value="glycerate kinase"/>
    <property type="match status" value="1"/>
</dbReference>
<dbReference type="InterPro" id="IPR036129">
    <property type="entry name" value="Glycerate_kinase_sf"/>
</dbReference>
<protein>
    <submittedName>
        <fullName evidence="1">Glycerate kinase</fullName>
    </submittedName>
</protein>
<organism evidence="1 2">
    <name type="scientific">Allocoprobacillus halotolerans</name>
    <dbReference type="NCBI Taxonomy" id="2944914"/>
    <lineage>
        <taxon>Bacteria</taxon>
        <taxon>Bacillati</taxon>
        <taxon>Bacillota</taxon>
        <taxon>Erysipelotrichia</taxon>
        <taxon>Erysipelotrichales</taxon>
        <taxon>Erysipelotrichaceae</taxon>
        <taxon>Allocoprobacillus</taxon>
    </lineage>
</organism>
<keyword evidence="1" id="KW-0418">Kinase</keyword>
<evidence type="ECO:0000313" key="2">
    <source>
        <dbReference type="Proteomes" id="UP001060112"/>
    </source>
</evidence>
<dbReference type="PANTHER" id="PTHR21599:SF0">
    <property type="entry name" value="GLYCERATE KINASE"/>
    <property type="match status" value="1"/>
</dbReference>
<reference evidence="1" key="1">
    <citation type="submission" date="2022-07" db="EMBL/GenBank/DDBJ databases">
        <title>Faecal culturing of patients with breast cancer.</title>
        <authorList>
            <person name="Teng N.M.Y."/>
            <person name="Kiu R."/>
            <person name="Evans R."/>
            <person name="Baker D.J."/>
            <person name="Zenner C."/>
            <person name="Robinson S.D."/>
            <person name="Hall L.J."/>
        </authorList>
    </citation>
    <scope>NUCLEOTIDE SEQUENCE</scope>
    <source>
        <strain evidence="1">LH1062</strain>
    </source>
</reference>
<dbReference type="Pfam" id="PF02595">
    <property type="entry name" value="Gly_kinase"/>
    <property type="match status" value="1"/>
</dbReference>
<dbReference type="InterPro" id="IPR018193">
    <property type="entry name" value="Glyc_kinase_flavodox-like_fold"/>
</dbReference>